<dbReference type="Bgee" id="ENSOANG00000038094">
    <property type="expression patterns" value="Expressed in heart and 1 other cell type or tissue"/>
</dbReference>
<dbReference type="CDD" id="cd10820">
    <property type="entry name" value="PDZ_SYNPO2-like"/>
    <property type="match status" value="1"/>
</dbReference>
<feature type="compositionally biased region" description="Pro residues" evidence="10">
    <location>
        <begin position="511"/>
        <end position="532"/>
    </location>
</feature>
<feature type="compositionally biased region" description="Pro residues" evidence="10">
    <location>
        <begin position="772"/>
        <end position="784"/>
    </location>
</feature>
<dbReference type="SUPFAM" id="SSF50156">
    <property type="entry name" value="PDZ domain-like"/>
    <property type="match status" value="1"/>
</dbReference>
<keyword evidence="3" id="KW-0963">Cytoplasm</keyword>
<dbReference type="Pfam" id="PF00595">
    <property type="entry name" value="PDZ"/>
    <property type="match status" value="1"/>
</dbReference>
<keyword evidence="5" id="KW-0009">Actin-binding</keyword>
<evidence type="ECO:0000313" key="13">
    <source>
        <dbReference type="Proteomes" id="UP000002279"/>
    </source>
</evidence>
<feature type="compositionally biased region" description="Low complexity" evidence="10">
    <location>
        <begin position="189"/>
        <end position="199"/>
    </location>
</feature>
<dbReference type="PANTHER" id="PTHR24217">
    <property type="entry name" value="PUTATIVE-RELATED"/>
    <property type="match status" value="1"/>
</dbReference>
<evidence type="ECO:0000313" key="12">
    <source>
        <dbReference type="Ensembl" id="ENSOANP00000034201.1"/>
    </source>
</evidence>
<evidence type="ECO:0000256" key="5">
    <source>
        <dbReference type="ARBA" id="ARBA00023203"/>
    </source>
</evidence>
<evidence type="ECO:0000256" key="2">
    <source>
        <dbReference type="ARBA" id="ARBA00022481"/>
    </source>
</evidence>
<accession>A0A6I8MZX7</accession>
<reference evidence="12" key="2">
    <citation type="submission" date="2025-08" db="UniProtKB">
        <authorList>
            <consortium name="Ensembl"/>
        </authorList>
    </citation>
    <scope>IDENTIFICATION</scope>
    <source>
        <strain evidence="12">Glennie</strain>
    </source>
</reference>
<feature type="compositionally biased region" description="Pro residues" evidence="10">
    <location>
        <begin position="179"/>
        <end position="188"/>
    </location>
</feature>
<dbReference type="GO" id="GO:0030018">
    <property type="term" value="C:Z disc"/>
    <property type="evidence" value="ECO:0000318"/>
    <property type="project" value="GO_Central"/>
</dbReference>
<feature type="compositionally biased region" description="Pro residues" evidence="10">
    <location>
        <begin position="996"/>
        <end position="1005"/>
    </location>
</feature>
<dbReference type="PROSITE" id="PS50106">
    <property type="entry name" value="PDZ"/>
    <property type="match status" value="1"/>
</dbReference>
<feature type="compositionally biased region" description="Low complexity" evidence="10">
    <location>
        <begin position="533"/>
        <end position="560"/>
    </location>
</feature>
<dbReference type="PANTHER" id="PTHR24217:SF10">
    <property type="entry name" value="SYNAPTOPODIN 2-LIKE PROTEIN"/>
    <property type="match status" value="1"/>
</dbReference>
<sequence>MGNEEEVLVSLSGGAPWGFRLQGGAEQKRPLQVSKIRRRSQAGRSGLREQDQLLSINGTTCADLSHASAMSLIDASGTSLLLMVKRFGGVDPVRSPSPGELRVLSPQSPLSPEPPGAPADRQPQPSSLQSPPSSEAYYGETDSDADGPRTQEKTRRSRRRGDPRPAPLDEISSWDSPAEPTPTTPTSPTPGEGRGSSPGWDRAGSVQPLPSEASLLPQGSPRPGALLIPMVGPVPYPLDEELTTSYAQKAKEAKLQRAESVQEKNVKEAKTKCRTIASLLTDAPNPHSKGVLMFKKRRQRAKKYTLVSFGAGAGVGAGAGPGAAEEEEEDGIPPTSESELDEEAFSDARSMTNQSDWDSAYLDMAPPRPESAGGQSGGRVLSEASGRGAQLFEQQRQRVSWGSREQLSTHAQPENVPPGPPALLNGQSPPPPRAQSTPPGATLLPPGPSPALGPVPGPSPLPPGGVASASTSGLFNRSARPFSLGDPGQRPVTSSVIFRPLGPKKIVESPSPAPPPFLTPSPPRPSSAPTPFSPTSTGGPNPAPTSLATPSPGGTGPSAPFTSVGAARPTPGPVLATTSLYIPAPGRPLTPLGAGQAPEPRSSPSTASTAMTSTASIFLSAPSRPGGPPQLPAVTPTPQRAPDSIPTPTLQRSGVPEAPSPREQRIAIPAARTGILQEARRRGARKQMFRSGGEEKKNSPNPELLSLVQNLDEKPRADPAGAGSRAGNGPGAGSRAGSGAGGAESGPEEDFLSLGAEACNFMQSPGGCGLKTPPPVAPKPSPQRPPDRLVNGAVAPATASEGPRLQGRGGDLFARRQSRMDRYVVEAAPGPGARPRSPSPTPSLPSSWKYSPNIRAPPPIAYNPLHSPFFPLAARPRPSKAETKGPKAATAKPGIKAIDFMRHQPYQLKAAMFCFDEAPLSSPPPGPGEAPASQGPPKTTRACEIRRFSTPAPQPTAEPLVPTVLAPRAATTLDEPVWRAEMLPENLRSPSALGPSSPPEFPRPPDLGRGTSPSPSTSGFQVARPRFSAARTGLHANVWRPGAGHQ</sequence>
<dbReference type="GO" id="GO:0003779">
    <property type="term" value="F:actin binding"/>
    <property type="evidence" value="ECO:0000318"/>
    <property type="project" value="GO_Central"/>
</dbReference>
<dbReference type="GO" id="GO:0015629">
    <property type="term" value="C:actin cytoskeleton"/>
    <property type="evidence" value="ECO:0000318"/>
    <property type="project" value="GO_Central"/>
</dbReference>
<feature type="compositionally biased region" description="Low complexity" evidence="10">
    <location>
        <begin position="1010"/>
        <end position="1019"/>
    </location>
</feature>
<keyword evidence="2" id="KW-0488">Methylation</keyword>
<feature type="region of interest" description="Disordered" evidence="10">
    <location>
        <begin position="28"/>
        <end position="51"/>
    </location>
</feature>
<feature type="compositionally biased region" description="Low complexity" evidence="10">
    <location>
        <begin position="597"/>
        <end position="616"/>
    </location>
</feature>
<proteinExistence type="inferred from homology"/>
<name>A0A6I8MZX7_ORNAN</name>
<dbReference type="FunFam" id="2.30.42.10:FF:000137">
    <property type="entry name" value="Synaptopodin 2-like a"/>
    <property type="match status" value="1"/>
</dbReference>
<keyword evidence="4" id="KW-0597">Phosphoprotein</keyword>
<evidence type="ECO:0000256" key="6">
    <source>
        <dbReference type="ARBA" id="ARBA00023212"/>
    </source>
</evidence>
<comment type="subcellular location">
    <subcellularLocation>
        <location evidence="1">Cytoplasm</location>
        <location evidence="1">Cytoskeleton</location>
    </subcellularLocation>
</comment>
<dbReference type="Gene3D" id="2.30.42.10">
    <property type="match status" value="1"/>
</dbReference>
<feature type="compositionally biased region" description="Low complexity" evidence="10">
    <location>
        <begin position="434"/>
        <end position="444"/>
    </location>
</feature>
<dbReference type="CTD" id="79933"/>
<feature type="domain" description="PDZ" evidence="11">
    <location>
        <begin position="6"/>
        <end position="88"/>
    </location>
</feature>
<dbReference type="SMART" id="SM00228">
    <property type="entry name" value="PDZ"/>
    <property type="match status" value="1"/>
</dbReference>
<reference evidence="12" key="3">
    <citation type="submission" date="2025-09" db="UniProtKB">
        <authorList>
            <consortium name="Ensembl"/>
        </authorList>
    </citation>
    <scope>IDENTIFICATION</scope>
    <source>
        <strain evidence="12">Glennie</strain>
    </source>
</reference>
<evidence type="ECO:0000256" key="9">
    <source>
        <dbReference type="ARBA" id="ARBA00069693"/>
    </source>
</evidence>
<dbReference type="InParanoid" id="A0A6I8MZX7"/>
<feature type="compositionally biased region" description="Low complexity" evidence="10">
    <location>
        <begin position="122"/>
        <end position="134"/>
    </location>
</feature>
<evidence type="ECO:0000256" key="8">
    <source>
        <dbReference type="ARBA" id="ARBA00057136"/>
    </source>
</evidence>
<feature type="region of interest" description="Disordered" evidence="10">
    <location>
        <begin position="313"/>
        <end position="810"/>
    </location>
</feature>
<organism evidence="12 13">
    <name type="scientific">Ornithorhynchus anatinus</name>
    <name type="common">Duckbill platypus</name>
    <dbReference type="NCBI Taxonomy" id="9258"/>
    <lineage>
        <taxon>Eukaryota</taxon>
        <taxon>Metazoa</taxon>
        <taxon>Chordata</taxon>
        <taxon>Craniata</taxon>
        <taxon>Vertebrata</taxon>
        <taxon>Euteleostomi</taxon>
        <taxon>Mammalia</taxon>
        <taxon>Monotremata</taxon>
        <taxon>Ornithorhynchidae</taxon>
        <taxon>Ornithorhynchus</taxon>
    </lineage>
</organism>
<feature type="compositionally biased region" description="Pro residues" evidence="10">
    <location>
        <begin position="445"/>
        <end position="463"/>
    </location>
</feature>
<evidence type="ECO:0000256" key="7">
    <source>
        <dbReference type="ARBA" id="ARBA00038161"/>
    </source>
</evidence>
<dbReference type="Proteomes" id="UP000002279">
    <property type="component" value="Chromosome 3"/>
</dbReference>
<evidence type="ECO:0000256" key="1">
    <source>
        <dbReference type="ARBA" id="ARBA00004245"/>
    </source>
</evidence>
<dbReference type="GeneID" id="103167862"/>
<dbReference type="Ensembl" id="ENSOANT00000054351.1">
    <property type="protein sequence ID" value="ENSOANP00000034201.1"/>
    <property type="gene ID" value="ENSOANG00000038094.1"/>
</dbReference>
<reference evidence="12 13" key="1">
    <citation type="journal article" date="2008" name="Nature">
        <title>Genome analysis of the platypus reveals unique signatures of evolution.</title>
        <authorList>
            <person name="Warren W.C."/>
            <person name="Hillier L.W."/>
            <person name="Marshall Graves J.A."/>
            <person name="Birney E."/>
            <person name="Ponting C.P."/>
            <person name="Grutzner F."/>
            <person name="Belov K."/>
            <person name="Miller W."/>
            <person name="Clarke L."/>
            <person name="Chinwalla A.T."/>
            <person name="Yang S.P."/>
            <person name="Heger A."/>
            <person name="Locke D.P."/>
            <person name="Miethke P."/>
            <person name="Waters P.D."/>
            <person name="Veyrunes F."/>
            <person name="Fulton L."/>
            <person name="Fulton B."/>
            <person name="Graves T."/>
            <person name="Wallis J."/>
            <person name="Puente X.S."/>
            <person name="Lopez-Otin C."/>
            <person name="Ordonez G.R."/>
            <person name="Eichler E.E."/>
            <person name="Chen L."/>
            <person name="Cheng Z."/>
            <person name="Deakin J.E."/>
            <person name="Alsop A."/>
            <person name="Thompson K."/>
            <person name="Kirby P."/>
            <person name="Papenfuss A.T."/>
            <person name="Wakefield M.J."/>
            <person name="Olender T."/>
            <person name="Lancet D."/>
            <person name="Huttley G.A."/>
            <person name="Smit A.F."/>
            <person name="Pask A."/>
            <person name="Temple-Smith P."/>
            <person name="Batzer M.A."/>
            <person name="Walker J.A."/>
            <person name="Konkel M.K."/>
            <person name="Harris R.S."/>
            <person name="Whittington C.M."/>
            <person name="Wong E.S."/>
            <person name="Gemmell N.J."/>
            <person name="Buschiazzo E."/>
            <person name="Vargas Jentzsch I.M."/>
            <person name="Merkel A."/>
            <person name="Schmitz J."/>
            <person name="Zemann A."/>
            <person name="Churakov G."/>
            <person name="Kriegs J.O."/>
            <person name="Brosius J."/>
            <person name="Murchison E.P."/>
            <person name="Sachidanandam R."/>
            <person name="Smith C."/>
            <person name="Hannon G.J."/>
            <person name="Tsend-Ayush E."/>
            <person name="McMillan D."/>
            <person name="Attenborough R."/>
            <person name="Rens W."/>
            <person name="Ferguson-Smith M."/>
            <person name="Lefevre C.M."/>
            <person name="Sharp J.A."/>
            <person name="Nicholas K.R."/>
            <person name="Ray D.A."/>
            <person name="Kube M."/>
            <person name="Reinhardt R."/>
            <person name="Pringle T.H."/>
            <person name="Taylor J."/>
            <person name="Jones R.C."/>
            <person name="Nixon B."/>
            <person name="Dacheux J.L."/>
            <person name="Niwa H."/>
            <person name="Sekita Y."/>
            <person name="Huang X."/>
            <person name="Stark A."/>
            <person name="Kheradpour P."/>
            <person name="Kellis M."/>
            <person name="Flicek P."/>
            <person name="Chen Y."/>
            <person name="Webber C."/>
            <person name="Hardison R."/>
            <person name="Nelson J."/>
            <person name="Hallsworth-Pepin K."/>
            <person name="Delehaunty K."/>
            <person name="Markovic C."/>
            <person name="Minx P."/>
            <person name="Feng Y."/>
            <person name="Kremitzki C."/>
            <person name="Mitreva M."/>
            <person name="Glasscock J."/>
            <person name="Wylie T."/>
            <person name="Wohldmann P."/>
            <person name="Thiru P."/>
            <person name="Nhan M.N."/>
            <person name="Pohl C.S."/>
            <person name="Smith S.M."/>
            <person name="Hou S."/>
            <person name="Nefedov M."/>
            <person name="de Jong P.J."/>
            <person name="Renfree M.B."/>
            <person name="Mardis E.R."/>
            <person name="Wilson R.K."/>
        </authorList>
    </citation>
    <scope>NUCLEOTIDE SEQUENCE [LARGE SCALE GENOMIC DNA]</scope>
    <source>
        <strain evidence="12 13">Glennie</strain>
    </source>
</reference>
<evidence type="ECO:0000256" key="10">
    <source>
        <dbReference type="SAM" id="MobiDB-lite"/>
    </source>
</evidence>
<dbReference type="InterPro" id="IPR036034">
    <property type="entry name" value="PDZ_sf"/>
</dbReference>
<dbReference type="GeneTree" id="ENSGT00950000183054"/>
<gene>
    <name evidence="12" type="primary">SYNPO2L</name>
</gene>
<dbReference type="OMA" id="MVQNMDG"/>
<dbReference type="FunCoup" id="A0A6I8MZX7">
    <property type="interactions" value="268"/>
</dbReference>
<protein>
    <recommendedName>
        <fullName evidence="9">Synaptopodin 2-like protein</fullName>
    </recommendedName>
</protein>
<evidence type="ECO:0000256" key="3">
    <source>
        <dbReference type="ARBA" id="ARBA00022490"/>
    </source>
</evidence>
<dbReference type="RefSeq" id="XP_028914764.1">
    <property type="nucleotide sequence ID" value="XM_029058931.2"/>
</dbReference>
<comment type="similarity">
    <text evidence="7">Belongs to the synaptopodin family.</text>
</comment>
<dbReference type="OrthoDB" id="8882674at2759"/>
<feature type="compositionally biased region" description="Polar residues" evidence="10">
    <location>
        <begin position="392"/>
        <end position="412"/>
    </location>
</feature>
<dbReference type="GO" id="GO:0032233">
    <property type="term" value="P:positive regulation of actin filament bundle assembly"/>
    <property type="evidence" value="ECO:0000318"/>
    <property type="project" value="GO_Central"/>
</dbReference>
<evidence type="ECO:0000256" key="4">
    <source>
        <dbReference type="ARBA" id="ARBA00022553"/>
    </source>
</evidence>
<keyword evidence="13" id="KW-1185">Reference proteome</keyword>
<feature type="region of interest" description="Disordered" evidence="10">
    <location>
        <begin position="919"/>
        <end position="1046"/>
    </location>
</feature>
<evidence type="ECO:0000259" key="11">
    <source>
        <dbReference type="PROSITE" id="PS50106"/>
    </source>
</evidence>
<feature type="region of interest" description="Disordered" evidence="10">
    <location>
        <begin position="92"/>
        <end position="228"/>
    </location>
</feature>
<feature type="region of interest" description="Disordered" evidence="10">
    <location>
        <begin position="827"/>
        <end position="853"/>
    </location>
</feature>
<dbReference type="KEGG" id="oaa:103167862"/>
<dbReference type="GO" id="GO:0005634">
    <property type="term" value="C:nucleus"/>
    <property type="evidence" value="ECO:0000318"/>
    <property type="project" value="GO_Central"/>
</dbReference>
<feature type="compositionally biased region" description="Gly residues" evidence="10">
    <location>
        <begin position="724"/>
        <end position="744"/>
    </location>
</feature>
<dbReference type="InterPro" id="IPR001478">
    <property type="entry name" value="PDZ"/>
</dbReference>
<dbReference type="InterPro" id="IPR051976">
    <property type="entry name" value="Synaptopodin_domain"/>
</dbReference>
<dbReference type="AlphaFoldDB" id="A0A6I8MZX7"/>
<comment type="function">
    <text evidence="8">Actin-associated protein that may play a role in modulating actin-based shape.</text>
</comment>
<keyword evidence="6" id="KW-0206">Cytoskeleton</keyword>